<protein>
    <submittedName>
        <fullName evidence="1">Uncharacterized protein</fullName>
    </submittedName>
</protein>
<name>A0A371DY42_9APHY</name>
<sequence>MSNLRPQTCLRSSKPLMLLVHLAHLAPSRKRSDTQSCSHIRSCAKSPTSCPTATRILTIPSVVRRIAAQGGFRLSCPSMAAGPTTVSCTPRLTTILTLHMPATKTPGKERLLGPAGVVTRLAFKAPRARPVPKATMSSTAGKRSRCSLGLAGAVTRRASKACKVKAVPKAIAGNTAGRECRCSPGPAGAVTRRASKACRAMAVPKAIAGNTAGRECRCSPGPAGAVTQKASEVPVGVRAFGRMLSPSCHPWVAAAVLRVPRAEVSPTCQTWWT</sequence>
<proteinExistence type="predicted"/>
<feature type="non-terminal residue" evidence="1">
    <location>
        <position position="273"/>
    </location>
</feature>
<organism evidence="1 2">
    <name type="scientific">Lentinus brumalis</name>
    <dbReference type="NCBI Taxonomy" id="2498619"/>
    <lineage>
        <taxon>Eukaryota</taxon>
        <taxon>Fungi</taxon>
        <taxon>Dikarya</taxon>
        <taxon>Basidiomycota</taxon>
        <taxon>Agaricomycotina</taxon>
        <taxon>Agaricomycetes</taxon>
        <taxon>Polyporales</taxon>
        <taxon>Polyporaceae</taxon>
        <taxon>Lentinus</taxon>
    </lineage>
</organism>
<accession>A0A371DY42</accession>
<gene>
    <name evidence="1" type="ORF">OH76DRAFT_1467880</name>
</gene>
<dbReference type="Proteomes" id="UP000256964">
    <property type="component" value="Unassembled WGS sequence"/>
</dbReference>
<dbReference type="AlphaFoldDB" id="A0A371DY42"/>
<dbReference type="EMBL" id="KZ857379">
    <property type="protein sequence ID" value="RDX57462.1"/>
    <property type="molecule type" value="Genomic_DNA"/>
</dbReference>
<reference evidence="1 2" key="1">
    <citation type="journal article" date="2018" name="Biotechnol. Biofuels">
        <title>Integrative visual omics of the white-rot fungus Polyporus brumalis exposes the biotechnological potential of its oxidative enzymes for delignifying raw plant biomass.</title>
        <authorList>
            <person name="Miyauchi S."/>
            <person name="Rancon A."/>
            <person name="Drula E."/>
            <person name="Hage H."/>
            <person name="Chaduli D."/>
            <person name="Favel A."/>
            <person name="Grisel S."/>
            <person name="Henrissat B."/>
            <person name="Herpoel-Gimbert I."/>
            <person name="Ruiz-Duenas F.J."/>
            <person name="Chevret D."/>
            <person name="Hainaut M."/>
            <person name="Lin J."/>
            <person name="Wang M."/>
            <person name="Pangilinan J."/>
            <person name="Lipzen A."/>
            <person name="Lesage-Meessen L."/>
            <person name="Navarro D."/>
            <person name="Riley R."/>
            <person name="Grigoriev I.V."/>
            <person name="Zhou S."/>
            <person name="Raouche S."/>
            <person name="Rosso M.N."/>
        </authorList>
    </citation>
    <scope>NUCLEOTIDE SEQUENCE [LARGE SCALE GENOMIC DNA]</scope>
    <source>
        <strain evidence="1 2">BRFM 1820</strain>
    </source>
</reference>
<evidence type="ECO:0000313" key="2">
    <source>
        <dbReference type="Proteomes" id="UP000256964"/>
    </source>
</evidence>
<keyword evidence="2" id="KW-1185">Reference proteome</keyword>
<evidence type="ECO:0000313" key="1">
    <source>
        <dbReference type="EMBL" id="RDX57462.1"/>
    </source>
</evidence>